<evidence type="ECO:0000256" key="1">
    <source>
        <dbReference type="ARBA" id="ARBA00005007"/>
    </source>
</evidence>
<dbReference type="PROSITE" id="PS00480">
    <property type="entry name" value="CITRATE_SYNTHASE"/>
    <property type="match status" value="1"/>
</dbReference>
<dbReference type="FunFam" id="1.10.580.10:FF:000005">
    <property type="entry name" value="Citrate synthase"/>
    <property type="match status" value="1"/>
</dbReference>
<reference evidence="7 8" key="1">
    <citation type="journal article" date="2009" name="Science">
        <title>Green evolution and dynamic adaptations revealed by genomes of the marine picoeukaryotes Micromonas.</title>
        <authorList>
            <person name="Worden A.Z."/>
            <person name="Lee J.H."/>
            <person name="Mock T."/>
            <person name="Rouze P."/>
            <person name="Simmons M.P."/>
            <person name="Aerts A.L."/>
            <person name="Allen A.E."/>
            <person name="Cuvelier M.L."/>
            <person name="Derelle E."/>
            <person name="Everett M.V."/>
            <person name="Foulon E."/>
            <person name="Grimwood J."/>
            <person name="Gundlach H."/>
            <person name="Henrissat B."/>
            <person name="Napoli C."/>
            <person name="McDonald S.M."/>
            <person name="Parker M.S."/>
            <person name="Rombauts S."/>
            <person name="Salamov A."/>
            <person name="Von Dassow P."/>
            <person name="Badger J.H."/>
            <person name="Coutinho P.M."/>
            <person name="Demir E."/>
            <person name="Dubchak I."/>
            <person name="Gentemann C."/>
            <person name="Eikrem W."/>
            <person name="Gready J.E."/>
            <person name="John U."/>
            <person name="Lanier W."/>
            <person name="Lindquist E.A."/>
            <person name="Lucas S."/>
            <person name="Mayer K.F."/>
            <person name="Moreau H."/>
            <person name="Not F."/>
            <person name="Otillar R."/>
            <person name="Panaud O."/>
            <person name="Pangilinan J."/>
            <person name="Paulsen I."/>
            <person name="Piegu B."/>
            <person name="Poliakov A."/>
            <person name="Robbens S."/>
            <person name="Schmutz J."/>
            <person name="Toulza E."/>
            <person name="Wyss T."/>
            <person name="Zelensky A."/>
            <person name="Zhou K."/>
            <person name="Armbrust E.V."/>
            <person name="Bhattacharya D."/>
            <person name="Goodenough U.W."/>
            <person name="Van de Peer Y."/>
            <person name="Grigoriev I.V."/>
        </authorList>
    </citation>
    <scope>NUCLEOTIDE SEQUENCE [LARGE SCALE GENOMIC DNA]</scope>
    <source>
        <strain evidence="7 8">CCMP1545</strain>
    </source>
</reference>
<dbReference type="AlphaFoldDB" id="C1N8A7"/>
<sequence length="595" mass="64076">MPTRASDDRATARVGAIRRHLDGGARDEDDVQRNPTAAAASAAAASTQRPSPGGGPGSLTVVDNRTKKKYQIPIQPGGYVAATAFRAITAGGDGAGLRLFDPGYMNTAPCKSKISYIDGDAGILRYRGYPIEELAEKSSYLESAFALVYGDLPSAPQLREWEETIMRHSALPVPVVQALEALPHDAHPMGVVLAGLNALSTFHPEQNPAVRGGNVYAEHGTQDKQIVRIIGKMTTLAAHAYHRNTGRTPAVPNQKLSYAENFLYMLDAGLDPHHRPNPRLAKALDVMFLLHAEHEMNCSTAAARHLASSGVDVYSAVAGAVGALYGPLHGGANEARSQHAHWSPYDRVGAVNAAVLKMLARIGTADAIPAFLEGVKNKKEKMSGFGHRVYKNFDPRANVIRGVAETVFSLVGRDPLIDVAVQLEKAARSDPYFVDRNLYPNVDFYSGLVYRALGFPPEFFTVLFAIPRAAGYLAHWREQLTDPDLKIMRPQQIYQGAWLRPYVDINARPSAAEDSMWQVEPSNASRRRLAGMSVDADAVAAAARDDMRPLGVAGRADSSGRRNPSAIDLSPAFSSGVTPGDATSGINNLLDGEMN</sequence>
<evidence type="ECO:0000313" key="7">
    <source>
        <dbReference type="EMBL" id="EEH51859.1"/>
    </source>
</evidence>
<dbReference type="GO" id="GO:0005975">
    <property type="term" value="P:carbohydrate metabolic process"/>
    <property type="evidence" value="ECO:0007669"/>
    <property type="project" value="TreeGrafter"/>
</dbReference>
<comment type="pathway">
    <text evidence="1">Carbohydrate metabolism.</text>
</comment>
<dbReference type="RefSeq" id="XP_003064237.1">
    <property type="nucleotide sequence ID" value="XM_003064191.1"/>
</dbReference>
<evidence type="ECO:0000256" key="3">
    <source>
        <dbReference type="ARBA" id="ARBA00022532"/>
    </source>
</evidence>
<dbReference type="GO" id="GO:0005759">
    <property type="term" value="C:mitochondrial matrix"/>
    <property type="evidence" value="ECO:0007669"/>
    <property type="project" value="TreeGrafter"/>
</dbReference>
<dbReference type="Proteomes" id="UP000001876">
    <property type="component" value="Unassembled WGS sequence"/>
</dbReference>
<keyword evidence="8" id="KW-1185">Reference proteome</keyword>
<dbReference type="GO" id="GO:0006635">
    <property type="term" value="P:fatty acid beta-oxidation"/>
    <property type="evidence" value="ECO:0007669"/>
    <property type="project" value="UniProtKB-ARBA"/>
</dbReference>
<dbReference type="Pfam" id="PF00285">
    <property type="entry name" value="Citrate_synt"/>
    <property type="match status" value="2"/>
</dbReference>
<dbReference type="InterPro" id="IPR036969">
    <property type="entry name" value="Citrate_synthase_sf"/>
</dbReference>
<dbReference type="FunFam" id="1.10.230.10:FF:000002">
    <property type="entry name" value="Citrate synthase"/>
    <property type="match status" value="1"/>
</dbReference>
<gene>
    <name evidence="7" type="ORF">MICPUCDRAFT_54016</name>
</gene>
<evidence type="ECO:0000313" key="8">
    <source>
        <dbReference type="Proteomes" id="UP000001876"/>
    </source>
</evidence>
<dbReference type="PANTHER" id="PTHR11739">
    <property type="entry name" value="CITRATE SYNTHASE"/>
    <property type="match status" value="1"/>
</dbReference>
<dbReference type="InterPro" id="IPR016142">
    <property type="entry name" value="Citrate_synth-like_lrg_a-sub"/>
</dbReference>
<dbReference type="GO" id="GO:0006099">
    <property type="term" value="P:tricarboxylic acid cycle"/>
    <property type="evidence" value="ECO:0007669"/>
    <property type="project" value="UniProtKB-KW"/>
</dbReference>
<feature type="compositionally biased region" description="Basic and acidic residues" evidence="6">
    <location>
        <begin position="1"/>
        <end position="11"/>
    </location>
</feature>
<dbReference type="Gene3D" id="1.10.230.10">
    <property type="entry name" value="Cytochrome P450-Terp, domain 2"/>
    <property type="match status" value="1"/>
</dbReference>
<dbReference type="PRINTS" id="PR00143">
    <property type="entry name" value="CITRTSNTHASE"/>
</dbReference>
<dbReference type="OMA" id="HWRQQML"/>
<dbReference type="InterPro" id="IPR002020">
    <property type="entry name" value="Citrate_synthase"/>
</dbReference>
<dbReference type="STRING" id="564608.C1N8A7"/>
<dbReference type="SUPFAM" id="SSF48256">
    <property type="entry name" value="Citrate synthase"/>
    <property type="match status" value="1"/>
</dbReference>
<evidence type="ECO:0000256" key="6">
    <source>
        <dbReference type="SAM" id="MobiDB-lite"/>
    </source>
</evidence>
<evidence type="ECO:0000256" key="5">
    <source>
        <dbReference type="RuleBase" id="RU000441"/>
    </source>
</evidence>
<dbReference type="Gene3D" id="1.10.580.10">
    <property type="entry name" value="Citrate Synthase, domain 1"/>
    <property type="match status" value="1"/>
</dbReference>
<name>C1N8A7_MICPC</name>
<protein>
    <recommendedName>
        <fullName evidence="5">Citrate synthase</fullName>
    </recommendedName>
</protein>
<feature type="region of interest" description="Disordered" evidence="6">
    <location>
        <begin position="551"/>
        <end position="595"/>
    </location>
</feature>
<keyword evidence="3" id="KW-0816">Tricarboxylic acid cycle</keyword>
<feature type="compositionally biased region" description="Low complexity" evidence="6">
    <location>
        <begin position="37"/>
        <end position="46"/>
    </location>
</feature>
<organism evidence="8">
    <name type="scientific">Micromonas pusilla (strain CCMP1545)</name>
    <name type="common">Picoplanktonic green alga</name>
    <dbReference type="NCBI Taxonomy" id="564608"/>
    <lineage>
        <taxon>Eukaryota</taxon>
        <taxon>Viridiplantae</taxon>
        <taxon>Chlorophyta</taxon>
        <taxon>Mamiellophyceae</taxon>
        <taxon>Mamiellales</taxon>
        <taxon>Mamiellaceae</taxon>
        <taxon>Micromonas</taxon>
    </lineage>
</organism>
<keyword evidence="4 5" id="KW-0808">Transferase</keyword>
<evidence type="ECO:0000256" key="2">
    <source>
        <dbReference type="ARBA" id="ARBA00010566"/>
    </source>
</evidence>
<evidence type="ECO:0000256" key="4">
    <source>
        <dbReference type="ARBA" id="ARBA00022679"/>
    </source>
</evidence>
<dbReference type="GO" id="GO:0046912">
    <property type="term" value="F:acyltransferase activity, acyl groups converted into alkyl on transfer"/>
    <property type="evidence" value="ECO:0007669"/>
    <property type="project" value="InterPro"/>
</dbReference>
<dbReference type="EMBL" id="GG663750">
    <property type="protein sequence ID" value="EEH51859.1"/>
    <property type="molecule type" value="Genomic_DNA"/>
</dbReference>
<dbReference type="OrthoDB" id="435022at2759"/>
<accession>C1N8A7</accession>
<dbReference type="eggNOG" id="KOG2617">
    <property type="taxonomic scope" value="Eukaryota"/>
</dbReference>
<dbReference type="GeneID" id="9689489"/>
<comment type="similarity">
    <text evidence="2 5">Belongs to the citrate synthase family.</text>
</comment>
<dbReference type="KEGG" id="mpp:MICPUCDRAFT_54016"/>
<dbReference type="InterPro" id="IPR019810">
    <property type="entry name" value="Citrate_synthase_AS"/>
</dbReference>
<feature type="region of interest" description="Disordered" evidence="6">
    <location>
        <begin position="1"/>
        <end position="61"/>
    </location>
</feature>
<dbReference type="PANTHER" id="PTHR11739:SF4">
    <property type="entry name" value="CITRATE SYNTHASE, PEROXISOMAL"/>
    <property type="match status" value="1"/>
</dbReference>
<proteinExistence type="inferred from homology"/>
<dbReference type="InterPro" id="IPR016143">
    <property type="entry name" value="Citrate_synth-like_sm_a-sub"/>
</dbReference>